<feature type="compositionally biased region" description="Basic and acidic residues" evidence="1">
    <location>
        <begin position="113"/>
        <end position="128"/>
    </location>
</feature>
<evidence type="ECO:0000313" key="2">
    <source>
        <dbReference type="EMBL" id="THU68352.1"/>
    </source>
</evidence>
<protein>
    <submittedName>
        <fullName evidence="2">Uncharacterized protein</fullName>
    </submittedName>
</protein>
<comment type="caution">
    <text evidence="2">The sequence shown here is derived from an EMBL/GenBank/DDBJ whole genome shotgun (WGS) entry which is preliminary data.</text>
</comment>
<evidence type="ECO:0000256" key="1">
    <source>
        <dbReference type="SAM" id="MobiDB-lite"/>
    </source>
</evidence>
<dbReference type="AlphaFoldDB" id="A0A4S8K104"/>
<reference evidence="2 3" key="1">
    <citation type="journal article" date="2019" name="Nat. Plants">
        <title>Genome sequencing of Musa balbisiana reveals subgenome evolution and function divergence in polyploid bananas.</title>
        <authorList>
            <person name="Yao X."/>
        </authorList>
    </citation>
    <scope>NUCLEOTIDE SEQUENCE [LARGE SCALE GENOMIC DNA]</scope>
    <source>
        <strain evidence="3">cv. DH-PKW</strain>
        <tissue evidence="2">Leaves</tissue>
    </source>
</reference>
<sequence length="368" mass="38362">MTPEKSAEAGEEENTGSSLSAAAADDDDDVLDILPESLFVNKTSNLEEIRQRLAEAESEDAPKRPSSPANGLEVADKDKLKQAPQIQLNVALHEESPNMLRLPKSIRNAPSKEGMRKNLKEDSREGESRAGVGEGGHEGVVGGLEIEVELAGLLLSEFVRSAHLGEASEPVADLGAALEVRGEEAVAELCEGGGEVREEGVDLVDGHHVELDGVHGGDEVLDALSNGGSGGSGRGGAGGAVLDGGRDAGDEEAIDAGGRVEAVGFGEAVEGGDDAAEGGVEGAELSDELEALGLVLGGRDEVAHVRLLQLVRGLDDGVQVGEAVVHIPLPLVPPQLHLLHPRSLSLSLSNLFLIILLWMDRWVRAPIR</sequence>
<feature type="region of interest" description="Disordered" evidence="1">
    <location>
        <begin position="1"/>
        <end position="28"/>
    </location>
</feature>
<name>A0A4S8K104_MUSBA</name>
<organism evidence="2 3">
    <name type="scientific">Musa balbisiana</name>
    <name type="common">Banana</name>
    <dbReference type="NCBI Taxonomy" id="52838"/>
    <lineage>
        <taxon>Eukaryota</taxon>
        <taxon>Viridiplantae</taxon>
        <taxon>Streptophyta</taxon>
        <taxon>Embryophyta</taxon>
        <taxon>Tracheophyta</taxon>
        <taxon>Spermatophyta</taxon>
        <taxon>Magnoliopsida</taxon>
        <taxon>Liliopsida</taxon>
        <taxon>Zingiberales</taxon>
        <taxon>Musaceae</taxon>
        <taxon>Musa</taxon>
    </lineage>
</organism>
<gene>
    <name evidence="2" type="ORF">C4D60_Mb08t03010</name>
</gene>
<feature type="region of interest" description="Disordered" evidence="1">
    <location>
        <begin position="107"/>
        <end position="136"/>
    </location>
</feature>
<proteinExistence type="predicted"/>
<feature type="compositionally biased region" description="Basic and acidic residues" evidence="1">
    <location>
        <begin position="51"/>
        <end position="63"/>
    </location>
</feature>
<feature type="region of interest" description="Disordered" evidence="1">
    <location>
        <begin position="51"/>
        <end position="78"/>
    </location>
</feature>
<accession>A0A4S8K104</accession>
<keyword evidence="3" id="KW-1185">Reference proteome</keyword>
<evidence type="ECO:0000313" key="3">
    <source>
        <dbReference type="Proteomes" id="UP000317650"/>
    </source>
</evidence>
<dbReference type="Proteomes" id="UP000317650">
    <property type="component" value="Chromosome 8"/>
</dbReference>
<dbReference type="EMBL" id="PYDT01000002">
    <property type="protein sequence ID" value="THU68352.1"/>
    <property type="molecule type" value="Genomic_DNA"/>
</dbReference>